<gene>
    <name evidence="2" type="ORF">EYF80_052592</name>
</gene>
<feature type="region of interest" description="Disordered" evidence="1">
    <location>
        <begin position="1"/>
        <end position="21"/>
    </location>
</feature>
<dbReference type="Proteomes" id="UP000314294">
    <property type="component" value="Unassembled WGS sequence"/>
</dbReference>
<reference evidence="2 3" key="1">
    <citation type="submission" date="2019-03" db="EMBL/GenBank/DDBJ databases">
        <title>First draft genome of Liparis tanakae, snailfish: a comprehensive survey of snailfish specific genes.</title>
        <authorList>
            <person name="Kim W."/>
            <person name="Song I."/>
            <person name="Jeong J.-H."/>
            <person name="Kim D."/>
            <person name="Kim S."/>
            <person name="Ryu S."/>
            <person name="Song J.Y."/>
            <person name="Lee S.K."/>
        </authorList>
    </citation>
    <scope>NUCLEOTIDE SEQUENCE [LARGE SCALE GENOMIC DNA]</scope>
    <source>
        <tissue evidence="2">Muscle</tissue>
    </source>
</reference>
<keyword evidence="3" id="KW-1185">Reference proteome</keyword>
<accession>A0A4Z2F7R1</accession>
<evidence type="ECO:0000256" key="1">
    <source>
        <dbReference type="SAM" id="MobiDB-lite"/>
    </source>
</evidence>
<evidence type="ECO:0000313" key="2">
    <source>
        <dbReference type="EMBL" id="TNN37239.1"/>
    </source>
</evidence>
<dbReference type="AlphaFoldDB" id="A0A4Z2F7R1"/>
<name>A0A4Z2F7R1_9TELE</name>
<comment type="caution">
    <text evidence="2">The sequence shown here is derived from an EMBL/GenBank/DDBJ whole genome shotgun (WGS) entry which is preliminary data.</text>
</comment>
<organism evidence="2 3">
    <name type="scientific">Liparis tanakae</name>
    <name type="common">Tanaka's snailfish</name>
    <dbReference type="NCBI Taxonomy" id="230148"/>
    <lineage>
        <taxon>Eukaryota</taxon>
        <taxon>Metazoa</taxon>
        <taxon>Chordata</taxon>
        <taxon>Craniata</taxon>
        <taxon>Vertebrata</taxon>
        <taxon>Euteleostomi</taxon>
        <taxon>Actinopterygii</taxon>
        <taxon>Neopterygii</taxon>
        <taxon>Teleostei</taxon>
        <taxon>Neoteleostei</taxon>
        <taxon>Acanthomorphata</taxon>
        <taxon>Eupercaria</taxon>
        <taxon>Perciformes</taxon>
        <taxon>Cottioidei</taxon>
        <taxon>Cottales</taxon>
        <taxon>Liparidae</taxon>
        <taxon>Liparis</taxon>
    </lineage>
</organism>
<evidence type="ECO:0000313" key="3">
    <source>
        <dbReference type="Proteomes" id="UP000314294"/>
    </source>
</evidence>
<proteinExistence type="predicted"/>
<protein>
    <submittedName>
        <fullName evidence="2">Uncharacterized protein</fullName>
    </submittedName>
</protein>
<sequence length="144" mass="15437">MPLQIGAHQGPGRSRLPLTGGGGVSGDGVAAILFSRSSSAAVEVWWSAGLTGTSLVSLNEARPALTCGRVSQEAFAQRHEALMPQGQRLLHQQPGRVPEQTGHLRRREGRRATGVELLLCELHVQQVLEDQSVTQHGVLHAQDE</sequence>
<dbReference type="EMBL" id="SRLO01001515">
    <property type="protein sequence ID" value="TNN37239.1"/>
    <property type="molecule type" value="Genomic_DNA"/>
</dbReference>